<organism evidence="1 2">
    <name type="scientific">Dactylococcopsis salina (strain PCC 8305)</name>
    <name type="common">Myxobactron salinum</name>
    <dbReference type="NCBI Taxonomy" id="13035"/>
    <lineage>
        <taxon>Bacteria</taxon>
        <taxon>Bacillati</taxon>
        <taxon>Cyanobacteriota</taxon>
        <taxon>Cyanophyceae</taxon>
        <taxon>Nodosilineales</taxon>
        <taxon>Cymatolegaceae</taxon>
        <taxon>Dactylococcopsis</taxon>
    </lineage>
</organism>
<keyword evidence="2" id="KW-1185">Reference proteome</keyword>
<sequence>MNEKLRIKSNQLLLVEGKDEVSFFEALLNEQTIENFFLKQLMK</sequence>
<gene>
    <name evidence="1" type="ORF">Dacsa_1434</name>
</gene>
<reference evidence="1" key="1">
    <citation type="submission" date="2012-04" db="EMBL/GenBank/DDBJ databases">
        <title>Finished genome of Dactylococcopsis salina PCC 8305.</title>
        <authorList>
            <consortium name="US DOE Joint Genome Institute"/>
            <person name="Gugger M."/>
            <person name="Coursin T."/>
            <person name="Rippka R."/>
            <person name="Tandeau De Marsac N."/>
            <person name="Huntemann M."/>
            <person name="Wei C.-L."/>
            <person name="Han J."/>
            <person name="Detter J.C."/>
            <person name="Han C."/>
            <person name="Tapia R."/>
            <person name="Daligault H."/>
            <person name="Chen A."/>
            <person name="Krypides N."/>
            <person name="Mavromatis K."/>
            <person name="Markowitz V."/>
            <person name="Szeto E."/>
            <person name="Ivanova N."/>
            <person name="Ovchinnikova G."/>
            <person name="Pagani I."/>
            <person name="Pati A."/>
            <person name="Goodwin L."/>
            <person name="Peters L."/>
            <person name="Pitluck S."/>
            <person name="Woyke T."/>
            <person name="Kerfeld C."/>
        </authorList>
    </citation>
    <scope>NUCLEOTIDE SEQUENCE [LARGE SCALE GENOMIC DNA]</scope>
    <source>
        <strain evidence="1">PCC 8305</strain>
    </source>
</reference>
<dbReference type="EMBL" id="CP003944">
    <property type="protein sequence ID" value="AFZ50121.1"/>
    <property type="molecule type" value="Genomic_DNA"/>
</dbReference>
<dbReference type="Proteomes" id="UP000010482">
    <property type="component" value="Chromosome"/>
</dbReference>
<accession>K9YT53</accession>
<proteinExistence type="predicted"/>
<dbReference type="HOGENOM" id="CLU_3232539_0_0_3"/>
<dbReference type="KEGG" id="dsl:Dacsa_1434"/>
<dbReference type="STRING" id="13035.Dacsa_1434"/>
<dbReference type="AlphaFoldDB" id="K9YT53"/>
<evidence type="ECO:0000313" key="1">
    <source>
        <dbReference type="EMBL" id="AFZ50121.1"/>
    </source>
</evidence>
<dbReference type="RefSeq" id="WP_015229125.1">
    <property type="nucleotide sequence ID" value="NC_019780.1"/>
</dbReference>
<name>K9YT53_DACS8</name>
<protein>
    <submittedName>
        <fullName evidence="1">Uncharacterized protein</fullName>
    </submittedName>
</protein>
<evidence type="ECO:0000313" key="2">
    <source>
        <dbReference type="Proteomes" id="UP000010482"/>
    </source>
</evidence>